<dbReference type="InterPro" id="IPR018247">
    <property type="entry name" value="EF_Hand_1_Ca_BS"/>
</dbReference>
<proteinExistence type="predicted"/>
<dbReference type="AlphaFoldDB" id="A0A7S4D363"/>
<dbReference type="InterPro" id="IPR011992">
    <property type="entry name" value="EF-hand-dom_pair"/>
</dbReference>
<dbReference type="GO" id="GO:0005509">
    <property type="term" value="F:calcium ion binding"/>
    <property type="evidence" value="ECO:0007669"/>
    <property type="project" value="InterPro"/>
</dbReference>
<keyword evidence="1" id="KW-0106">Calcium</keyword>
<name>A0A7S4D363_9EUGL</name>
<dbReference type="EMBL" id="HBJA01073359">
    <property type="protein sequence ID" value="CAE0814592.1"/>
    <property type="molecule type" value="Transcribed_RNA"/>
</dbReference>
<dbReference type="PROSITE" id="PS00018">
    <property type="entry name" value="EF_HAND_1"/>
    <property type="match status" value="1"/>
</dbReference>
<evidence type="ECO:0000259" key="3">
    <source>
        <dbReference type="PROSITE" id="PS50222"/>
    </source>
</evidence>
<evidence type="ECO:0000313" key="4">
    <source>
        <dbReference type="EMBL" id="CAE0814592.1"/>
    </source>
</evidence>
<evidence type="ECO:0000256" key="1">
    <source>
        <dbReference type="ARBA" id="ARBA00022837"/>
    </source>
</evidence>
<evidence type="ECO:0000256" key="2">
    <source>
        <dbReference type="SAM" id="MobiDB-lite"/>
    </source>
</evidence>
<feature type="region of interest" description="Disordered" evidence="2">
    <location>
        <begin position="1"/>
        <end position="48"/>
    </location>
</feature>
<dbReference type="Gene3D" id="1.10.238.10">
    <property type="entry name" value="EF-hand"/>
    <property type="match status" value="1"/>
</dbReference>
<protein>
    <recommendedName>
        <fullName evidence="3">EF-hand domain-containing protein</fullName>
    </recommendedName>
</protein>
<organism evidence="4">
    <name type="scientific">Eutreptiella gymnastica</name>
    <dbReference type="NCBI Taxonomy" id="73025"/>
    <lineage>
        <taxon>Eukaryota</taxon>
        <taxon>Discoba</taxon>
        <taxon>Euglenozoa</taxon>
        <taxon>Euglenida</taxon>
        <taxon>Spirocuta</taxon>
        <taxon>Euglenophyceae</taxon>
        <taxon>Eutreptiales</taxon>
        <taxon>Eutreptiaceae</taxon>
        <taxon>Eutreptiella</taxon>
    </lineage>
</organism>
<feature type="compositionally biased region" description="Polar residues" evidence="2">
    <location>
        <begin position="13"/>
        <end position="26"/>
    </location>
</feature>
<dbReference type="InterPro" id="IPR002048">
    <property type="entry name" value="EF_hand_dom"/>
</dbReference>
<feature type="domain" description="EF-hand" evidence="3">
    <location>
        <begin position="187"/>
        <end position="222"/>
    </location>
</feature>
<dbReference type="SUPFAM" id="SSF47473">
    <property type="entry name" value="EF-hand"/>
    <property type="match status" value="1"/>
</dbReference>
<gene>
    <name evidence="4" type="ORF">EGYM00163_LOCUS25748</name>
</gene>
<accession>A0A7S4D363</accession>
<dbReference type="PROSITE" id="PS50222">
    <property type="entry name" value="EF_HAND_2"/>
    <property type="match status" value="1"/>
</dbReference>
<sequence>MVDADAPAPASNGGPSNLKLTRSTKSLRALSPKGSSLPSVLKSLQERKQNTPQRRKIMRCWWVIVAVTRLRRTARVKLTAAEMEFVKGVYDKSGGLRSMLQVRDVLAQCGQNLTDNELEALLQQVKYHEGFIMTLREFTQIMELLKRQYVNQQDADTGDAFVALGGNRDRTGEISASQLRSVVRYFNLTIDIDKLIEDCDSSGDGLIEYGEFRGMFDNLTEDDGSISGTQSTYINMATGHSPLDRIGSADAIIGGWWKVGYQVREARTAPRETRHVAADALDDSVHSSQSDGSNDDNPEQEAAAPATALPSKGSGGSKTQKKGSVKRKRVVDTRPRRKAGFLARGLDLADLEQCVSLRNINMQSALRAVKFDKPHTAPTRTLTKRYMSSHDLGTLGVNLEDDAMQPEVVTSGDAHAVDWRAVDYKWEQVMALHKSGSRSAKFSLEEKLARWSL</sequence>
<feature type="region of interest" description="Disordered" evidence="2">
    <location>
        <begin position="280"/>
        <end position="333"/>
    </location>
</feature>
<reference evidence="4" key="1">
    <citation type="submission" date="2021-01" db="EMBL/GenBank/DDBJ databases">
        <authorList>
            <person name="Corre E."/>
            <person name="Pelletier E."/>
            <person name="Niang G."/>
            <person name="Scheremetjew M."/>
            <person name="Finn R."/>
            <person name="Kale V."/>
            <person name="Holt S."/>
            <person name="Cochrane G."/>
            <person name="Meng A."/>
            <person name="Brown T."/>
            <person name="Cohen L."/>
        </authorList>
    </citation>
    <scope>NUCLEOTIDE SEQUENCE</scope>
    <source>
        <strain evidence="4">CCMP1594</strain>
    </source>
</reference>
<feature type="compositionally biased region" description="Basic residues" evidence="2">
    <location>
        <begin position="319"/>
        <end position="333"/>
    </location>
</feature>